<proteinExistence type="predicted"/>
<reference evidence="1" key="1">
    <citation type="journal article" date="2021" name="Proc. Natl. Acad. Sci. U.S.A.">
        <title>A Catalog of Tens of Thousands of Viruses from Human Metagenomes Reveals Hidden Associations with Chronic Diseases.</title>
        <authorList>
            <person name="Tisza M.J."/>
            <person name="Buck C.B."/>
        </authorList>
    </citation>
    <scope>NUCLEOTIDE SEQUENCE</scope>
    <source>
        <strain evidence="1">Ct7aK2</strain>
    </source>
</reference>
<organism evidence="1">
    <name type="scientific">Siphoviridae sp. ct7aK2</name>
    <dbReference type="NCBI Taxonomy" id="2825351"/>
    <lineage>
        <taxon>Viruses</taxon>
        <taxon>Duplodnaviria</taxon>
        <taxon>Heunggongvirae</taxon>
        <taxon>Uroviricota</taxon>
        <taxon>Caudoviricetes</taxon>
    </lineage>
</organism>
<protein>
    <submittedName>
        <fullName evidence="1">Uncharacterized protein</fullName>
    </submittedName>
</protein>
<dbReference type="EMBL" id="BK016044">
    <property type="protein sequence ID" value="DAF91067.1"/>
    <property type="molecule type" value="Genomic_DNA"/>
</dbReference>
<sequence length="107" mass="11876">MKKEAINFNIEVKDVFGELVKDRNDKPLKLNQEIVNILNHPHSIPEGKPLDIEGILLRLEIQKKMASEKPQAYTTKELTAIQSATTTLVNNKGIGIGLAGLILDMTN</sequence>
<accession>A0A8S5U9C9</accession>
<name>A0A8S5U9C9_9CAUD</name>
<evidence type="ECO:0000313" key="1">
    <source>
        <dbReference type="EMBL" id="DAF91067.1"/>
    </source>
</evidence>